<evidence type="ECO:0000313" key="5">
    <source>
        <dbReference type="EMBL" id="VAH14417.1"/>
    </source>
</evidence>
<evidence type="ECO:0000313" key="6">
    <source>
        <dbReference type="Proteomes" id="UP000324705"/>
    </source>
</evidence>
<proteinExistence type="inferred from homology"/>
<keyword evidence="2" id="KW-0677">Repeat</keyword>
<dbReference type="EMBL" id="LT934112">
    <property type="protein sequence ID" value="VAH14417.1"/>
    <property type="molecule type" value="Genomic_DNA"/>
</dbReference>
<feature type="repeat" description="PPR" evidence="4">
    <location>
        <begin position="14"/>
        <end position="48"/>
    </location>
</feature>
<dbReference type="InterPro" id="IPR002885">
    <property type="entry name" value="PPR_rpt"/>
</dbReference>
<dbReference type="Gene3D" id="1.25.40.10">
    <property type="entry name" value="Tetratricopeptide repeat domain"/>
    <property type="match status" value="1"/>
</dbReference>
<keyword evidence="6" id="KW-1185">Reference proteome</keyword>
<comment type="similarity">
    <text evidence="1">Belongs to the PPR family. P subfamily.</text>
</comment>
<dbReference type="OMA" id="RMTEFAC"/>
<evidence type="ECO:0000256" key="1">
    <source>
        <dbReference type="ARBA" id="ARBA00007626"/>
    </source>
</evidence>
<reference evidence="5 6" key="1">
    <citation type="submission" date="2017-09" db="EMBL/GenBank/DDBJ databases">
        <authorList>
            <consortium name="International Durum Wheat Genome Sequencing Consortium (IDWGSC)"/>
            <person name="Milanesi L."/>
        </authorList>
    </citation>
    <scope>NUCLEOTIDE SEQUENCE [LARGE SCALE GENOMIC DNA]</scope>
    <source>
        <strain evidence="6">cv. Svevo</strain>
    </source>
</reference>
<gene>
    <name evidence="5" type="ORF">TRITD_1Bv1G045670</name>
</gene>
<evidence type="ECO:0008006" key="7">
    <source>
        <dbReference type="Google" id="ProtNLM"/>
    </source>
</evidence>
<dbReference type="InterPro" id="IPR011990">
    <property type="entry name" value="TPR-like_helical_dom_sf"/>
</dbReference>
<dbReference type="Gramene" id="TRITD1Bv1G045670.1">
    <property type="protein sequence ID" value="TRITD1Bv1G045670.1"/>
    <property type="gene ID" value="TRITD1Bv1G045670"/>
</dbReference>
<keyword evidence="3" id="KW-0809">Transit peptide</keyword>
<dbReference type="AlphaFoldDB" id="A0A9R0QMU7"/>
<evidence type="ECO:0000256" key="4">
    <source>
        <dbReference type="PROSITE-ProRule" id="PRU00708"/>
    </source>
</evidence>
<sequence length="92" mass="10261">MRRAEAGPFVARPAVYTYGILMDCCCRARRPDLGLAFLGRLLRTGLKTDQVVANNFLKCLCYAKRTDEDVDVLLHRMPDLGCVPNAVSCNIQ</sequence>
<protein>
    <recommendedName>
        <fullName evidence="7">Pentatricopeptide repeat-containing protein</fullName>
    </recommendedName>
</protein>
<dbReference type="PROSITE" id="PS51375">
    <property type="entry name" value="PPR"/>
    <property type="match status" value="1"/>
</dbReference>
<dbReference type="PANTHER" id="PTHR47941">
    <property type="entry name" value="PENTATRICOPEPTIDE REPEAT-CONTAINING PROTEIN 3, MITOCHONDRIAL"/>
    <property type="match status" value="1"/>
</dbReference>
<organism evidence="5 6">
    <name type="scientific">Triticum turgidum subsp. durum</name>
    <name type="common">Durum wheat</name>
    <name type="synonym">Triticum durum</name>
    <dbReference type="NCBI Taxonomy" id="4567"/>
    <lineage>
        <taxon>Eukaryota</taxon>
        <taxon>Viridiplantae</taxon>
        <taxon>Streptophyta</taxon>
        <taxon>Embryophyta</taxon>
        <taxon>Tracheophyta</taxon>
        <taxon>Spermatophyta</taxon>
        <taxon>Magnoliopsida</taxon>
        <taxon>Liliopsida</taxon>
        <taxon>Poales</taxon>
        <taxon>Poaceae</taxon>
        <taxon>BOP clade</taxon>
        <taxon>Pooideae</taxon>
        <taxon>Triticodae</taxon>
        <taxon>Triticeae</taxon>
        <taxon>Triticinae</taxon>
        <taxon>Triticum</taxon>
    </lineage>
</organism>
<accession>A0A9R0QMU7</accession>
<name>A0A9R0QMU7_TRITD</name>
<evidence type="ECO:0000256" key="2">
    <source>
        <dbReference type="ARBA" id="ARBA00022737"/>
    </source>
</evidence>
<dbReference type="Proteomes" id="UP000324705">
    <property type="component" value="Chromosome 1B"/>
</dbReference>
<dbReference type="NCBIfam" id="TIGR00756">
    <property type="entry name" value="PPR"/>
    <property type="match status" value="2"/>
</dbReference>
<evidence type="ECO:0000256" key="3">
    <source>
        <dbReference type="ARBA" id="ARBA00022946"/>
    </source>
</evidence>